<dbReference type="STRING" id="1035195.HMPREF9997_00547"/>
<dbReference type="EMBL" id="AMEM01000010">
    <property type="protein sequence ID" value="EKX91706.1"/>
    <property type="molecule type" value="Genomic_DNA"/>
</dbReference>
<gene>
    <name evidence="2" type="ORF">HMPREF9997_00547</name>
</gene>
<dbReference type="PATRIC" id="fig|1035195.3.peg.496"/>
<proteinExistence type="predicted"/>
<feature type="transmembrane region" description="Helical" evidence="1">
    <location>
        <begin position="137"/>
        <end position="155"/>
    </location>
</feature>
<dbReference type="RefSeq" id="WP_006062797.1">
    <property type="nucleotide sequence ID" value="NZ_KB290827.1"/>
</dbReference>
<feature type="transmembrane region" description="Helical" evidence="1">
    <location>
        <begin position="92"/>
        <end position="125"/>
    </location>
</feature>
<accession>L1ML93</accession>
<dbReference type="Proteomes" id="UP000010445">
    <property type="component" value="Unassembled WGS sequence"/>
</dbReference>
<organism evidence="2 3">
    <name type="scientific">Corynebacterium durum F0235</name>
    <dbReference type="NCBI Taxonomy" id="1035195"/>
    <lineage>
        <taxon>Bacteria</taxon>
        <taxon>Bacillati</taxon>
        <taxon>Actinomycetota</taxon>
        <taxon>Actinomycetes</taxon>
        <taxon>Mycobacteriales</taxon>
        <taxon>Corynebacteriaceae</taxon>
        <taxon>Corynebacterium</taxon>
    </lineage>
</organism>
<keyword evidence="1" id="KW-0472">Membrane</keyword>
<comment type="caution">
    <text evidence="2">The sequence shown here is derived from an EMBL/GenBank/DDBJ whole genome shotgun (WGS) entry which is preliminary data.</text>
</comment>
<sequence length="250" mass="26454">MLRAELIKLKRSSLWVIAVILPLLAVTTGSLNYWGNREVLDQAWASLFGQVFLFYGMFYLSMGVGLLAAAAWRMEHQGTNWNLLRTNTSNALSLILCKIVVIIIPVAFMQIILLAGTWIVGLFIVDNGTADAGQPPVMYLVAGLLAVLVAVPLVALQSLLSGLLRSFAMPVVICFLGCVVGTIGAMAPMPIGIIGYVMPQGIVARTLSIGSVSIGDGSGLETAGPLLLCAAVITAIVVAVSPKFIKMHST</sequence>
<feature type="transmembrane region" description="Helical" evidence="1">
    <location>
        <begin position="12"/>
        <end position="35"/>
    </location>
</feature>
<feature type="transmembrane region" description="Helical" evidence="1">
    <location>
        <begin position="226"/>
        <end position="245"/>
    </location>
</feature>
<feature type="transmembrane region" description="Helical" evidence="1">
    <location>
        <begin position="47"/>
        <end position="72"/>
    </location>
</feature>
<reference evidence="2 3" key="1">
    <citation type="submission" date="2012-05" db="EMBL/GenBank/DDBJ databases">
        <authorList>
            <person name="Weinstock G."/>
            <person name="Sodergren E."/>
            <person name="Lobos E.A."/>
            <person name="Fulton L."/>
            <person name="Fulton R."/>
            <person name="Courtney L."/>
            <person name="Fronick C."/>
            <person name="O'Laughlin M."/>
            <person name="Godfrey J."/>
            <person name="Wilson R.M."/>
            <person name="Miner T."/>
            <person name="Farmer C."/>
            <person name="Delehaunty K."/>
            <person name="Cordes M."/>
            <person name="Minx P."/>
            <person name="Tomlinson C."/>
            <person name="Chen J."/>
            <person name="Wollam A."/>
            <person name="Pepin K.H."/>
            <person name="Bhonagiri V."/>
            <person name="Zhang X."/>
            <person name="Suruliraj S."/>
            <person name="Warren W."/>
            <person name="Mitreva M."/>
            <person name="Mardis E.R."/>
            <person name="Wilson R.K."/>
        </authorList>
    </citation>
    <scope>NUCLEOTIDE SEQUENCE [LARGE SCALE GENOMIC DNA]</scope>
    <source>
        <strain evidence="2 3">F0235</strain>
    </source>
</reference>
<dbReference type="HOGENOM" id="CLU_086622_2_0_11"/>
<dbReference type="AlphaFoldDB" id="L1ML93"/>
<name>L1ML93_9CORY</name>
<feature type="transmembrane region" description="Helical" evidence="1">
    <location>
        <begin position="167"/>
        <end position="187"/>
    </location>
</feature>
<dbReference type="eggNOG" id="COG4200">
    <property type="taxonomic scope" value="Bacteria"/>
</dbReference>
<keyword evidence="1" id="KW-0812">Transmembrane</keyword>
<keyword evidence="3" id="KW-1185">Reference proteome</keyword>
<dbReference type="Pfam" id="PF12730">
    <property type="entry name" value="ABC2_membrane_4"/>
    <property type="match status" value="1"/>
</dbReference>
<dbReference type="CDD" id="cd21809">
    <property type="entry name" value="ABC-2_lan_permease-like"/>
    <property type="match status" value="1"/>
</dbReference>
<dbReference type="OrthoDB" id="9781996at2"/>
<keyword evidence="1" id="KW-1133">Transmembrane helix</keyword>
<protein>
    <recommendedName>
        <fullName evidence="4">Lantibiotic protection ABC transporter permease subunit, MutE/EpiE family</fullName>
    </recommendedName>
</protein>
<evidence type="ECO:0008006" key="4">
    <source>
        <dbReference type="Google" id="ProtNLM"/>
    </source>
</evidence>
<evidence type="ECO:0000256" key="1">
    <source>
        <dbReference type="SAM" id="Phobius"/>
    </source>
</evidence>
<evidence type="ECO:0000313" key="3">
    <source>
        <dbReference type="Proteomes" id="UP000010445"/>
    </source>
</evidence>
<evidence type="ECO:0000313" key="2">
    <source>
        <dbReference type="EMBL" id="EKX91706.1"/>
    </source>
</evidence>